<dbReference type="Gene3D" id="3.90.550.10">
    <property type="entry name" value="Spore Coat Polysaccharide Biosynthesis Protein SpsA, Chain A"/>
    <property type="match status" value="1"/>
</dbReference>
<protein>
    <submittedName>
        <fullName evidence="8">Glycosyltransferase family 2 protein</fullName>
    </submittedName>
</protein>
<evidence type="ECO:0000313" key="9">
    <source>
        <dbReference type="Proteomes" id="UP001610861"/>
    </source>
</evidence>
<comment type="caution">
    <text evidence="8">The sequence shown here is derived from an EMBL/GenBank/DDBJ whole genome shotgun (WGS) entry which is preliminary data.</text>
</comment>
<evidence type="ECO:0000256" key="5">
    <source>
        <dbReference type="ARBA" id="ARBA00022989"/>
    </source>
</evidence>
<keyword evidence="2" id="KW-0328">Glycosyltransferase</keyword>
<name>A0ABW7Q7X7_9MICO</name>
<accession>A0ABW7Q7X7</accession>
<keyword evidence="9" id="KW-1185">Reference proteome</keyword>
<dbReference type="InterPro" id="IPR050321">
    <property type="entry name" value="Glycosyltr_2/OpgH_subfam"/>
</dbReference>
<evidence type="ECO:0000256" key="7">
    <source>
        <dbReference type="SAM" id="Phobius"/>
    </source>
</evidence>
<dbReference type="PANTHER" id="PTHR43867:SF2">
    <property type="entry name" value="CELLULOSE SYNTHASE CATALYTIC SUBUNIT A [UDP-FORMING]"/>
    <property type="match status" value="1"/>
</dbReference>
<dbReference type="Pfam" id="PF13641">
    <property type="entry name" value="Glyco_tranf_2_3"/>
    <property type="match status" value="1"/>
</dbReference>
<keyword evidence="4 7" id="KW-0812">Transmembrane</keyword>
<dbReference type="InterPro" id="IPR029044">
    <property type="entry name" value="Nucleotide-diphossugar_trans"/>
</dbReference>
<proteinExistence type="predicted"/>
<feature type="transmembrane region" description="Helical" evidence="7">
    <location>
        <begin position="13"/>
        <end position="41"/>
    </location>
</feature>
<dbReference type="SUPFAM" id="SSF53448">
    <property type="entry name" value="Nucleotide-diphospho-sugar transferases"/>
    <property type="match status" value="1"/>
</dbReference>
<evidence type="ECO:0000256" key="3">
    <source>
        <dbReference type="ARBA" id="ARBA00022679"/>
    </source>
</evidence>
<feature type="transmembrane region" description="Helical" evidence="7">
    <location>
        <begin position="363"/>
        <end position="384"/>
    </location>
</feature>
<organism evidence="8 9">
    <name type="scientific">Microbacterium alkaliflavum</name>
    <dbReference type="NCBI Taxonomy" id="3248839"/>
    <lineage>
        <taxon>Bacteria</taxon>
        <taxon>Bacillati</taxon>
        <taxon>Actinomycetota</taxon>
        <taxon>Actinomycetes</taxon>
        <taxon>Micrococcales</taxon>
        <taxon>Microbacteriaceae</taxon>
        <taxon>Microbacterium</taxon>
    </lineage>
</organism>
<evidence type="ECO:0000313" key="8">
    <source>
        <dbReference type="EMBL" id="MFH8250503.1"/>
    </source>
</evidence>
<evidence type="ECO:0000256" key="6">
    <source>
        <dbReference type="ARBA" id="ARBA00023136"/>
    </source>
</evidence>
<dbReference type="Proteomes" id="UP001610861">
    <property type="component" value="Unassembled WGS sequence"/>
</dbReference>
<dbReference type="PANTHER" id="PTHR43867">
    <property type="entry name" value="CELLULOSE SYNTHASE CATALYTIC SUBUNIT A [UDP-FORMING]"/>
    <property type="match status" value="1"/>
</dbReference>
<evidence type="ECO:0000256" key="2">
    <source>
        <dbReference type="ARBA" id="ARBA00022676"/>
    </source>
</evidence>
<gene>
    <name evidence="8" type="ORF">ACH3VR_09090</name>
</gene>
<evidence type="ECO:0000256" key="4">
    <source>
        <dbReference type="ARBA" id="ARBA00022692"/>
    </source>
</evidence>
<reference evidence="8 9" key="1">
    <citation type="submission" date="2024-09" db="EMBL/GenBank/DDBJ databases">
        <authorList>
            <person name="Pan X."/>
        </authorList>
    </citation>
    <scope>NUCLEOTIDE SEQUENCE [LARGE SCALE GENOMIC DNA]</scope>
    <source>
        <strain evidence="8 9">B2969</strain>
    </source>
</reference>
<dbReference type="RefSeq" id="WP_396640437.1">
    <property type="nucleotide sequence ID" value="NZ_JBIQWL010000002.1"/>
</dbReference>
<keyword evidence="6 7" id="KW-0472">Membrane</keyword>
<dbReference type="EMBL" id="JBIQWL010000002">
    <property type="protein sequence ID" value="MFH8250503.1"/>
    <property type="molecule type" value="Genomic_DNA"/>
</dbReference>
<feature type="transmembrane region" description="Helical" evidence="7">
    <location>
        <begin position="328"/>
        <end position="351"/>
    </location>
</feature>
<evidence type="ECO:0000256" key="1">
    <source>
        <dbReference type="ARBA" id="ARBA00004141"/>
    </source>
</evidence>
<feature type="transmembrane region" description="Helical" evidence="7">
    <location>
        <begin position="396"/>
        <end position="418"/>
    </location>
</feature>
<sequence length="446" mass="49548">MNVVDALYPDVPLWAQVLFTIALVVAILSFVSVVTLIVVAARFRRRLRRRRDGARTASPDDFVWLFLVPALNEEVTIADSVARLQETRAARKIILVIDDGSDDSTGKILARIEDPRLHVLTRALPEARTGKSDALNAAYREAGAVLALPEFAGVTRDRVIVGVVDADGRLDPDAPAKIAVDFTESSVGGVQTLVRIYNRRGFLTWGQDVEFSTFGLIFQAGRAWWGTANMGGNGQFNRLSALDTIVDEERGGPWRDRLTEDQDLGVRLQQAGWKGEQNNEATIDQQGLNSLRRLYRQRVRWAQGNWQALGLLRHAGRIRTSLLGHIDAVWYLLTPPLQLTVGFAFLLSILFTVFDIAGYTPPYLLTLIFFIAIAFGPGVAALTLRGARWYSIFTAILLVIPYTIYSWMIFPVLFASLIRQLAGRRSWAKTEREALPEGSATEAQPG</sequence>
<comment type="subcellular location">
    <subcellularLocation>
        <location evidence="1">Membrane</location>
        <topology evidence="1">Multi-pass membrane protein</topology>
    </subcellularLocation>
</comment>
<keyword evidence="5 7" id="KW-1133">Transmembrane helix</keyword>
<keyword evidence="3" id="KW-0808">Transferase</keyword>